<reference evidence="2 3" key="1">
    <citation type="submission" date="2018-03" db="EMBL/GenBank/DDBJ databases">
        <title>Comparative genomics illustrates the genes involved in a hyperalkaliphilic mechanisms of Serpentinomonas isolated from highly-alkaline calcium-rich serpentinized springs.</title>
        <authorList>
            <person name="Suzuki S."/>
            <person name="Ishii S."/>
            <person name="Walworth N."/>
            <person name="Bird L."/>
            <person name="Kuenen J.G."/>
            <person name="Nealson K.H."/>
        </authorList>
    </citation>
    <scope>NUCLEOTIDE SEQUENCE [LARGE SCALE GENOMIC DNA]</scope>
    <source>
        <strain evidence="2 3">P1</strain>
    </source>
</reference>
<dbReference type="OrthoDB" id="9768004at2"/>
<proteinExistence type="predicted"/>
<dbReference type="InterPro" id="IPR005532">
    <property type="entry name" value="SUMF_dom"/>
</dbReference>
<dbReference type="Pfam" id="PF03781">
    <property type="entry name" value="FGE-sulfatase"/>
    <property type="match status" value="1"/>
</dbReference>
<dbReference type="Gene3D" id="3.90.1580.10">
    <property type="entry name" value="paralog of FGE (formylglycine-generating enzyme)"/>
    <property type="match status" value="1"/>
</dbReference>
<evidence type="ECO:0000313" key="3">
    <source>
        <dbReference type="Proteomes" id="UP000238589"/>
    </source>
</evidence>
<comment type="caution">
    <text evidence="2">The sequence shown here is derived from an EMBL/GenBank/DDBJ whole genome shotgun (WGS) entry which is preliminary data.</text>
</comment>
<gene>
    <name evidence="2" type="ORF">C6P64_00045</name>
</gene>
<accession>A0A2S9K9P4</accession>
<dbReference type="PANTHER" id="PTHR23150:SF19">
    <property type="entry name" value="FORMYLGLYCINE-GENERATING ENZYME"/>
    <property type="match status" value="1"/>
</dbReference>
<dbReference type="Proteomes" id="UP000238589">
    <property type="component" value="Unassembled WGS sequence"/>
</dbReference>
<dbReference type="AlphaFoldDB" id="A0A2S9K9P4"/>
<keyword evidence="3" id="KW-1185">Reference proteome</keyword>
<dbReference type="GO" id="GO:0120147">
    <property type="term" value="F:formylglycine-generating oxidase activity"/>
    <property type="evidence" value="ECO:0007669"/>
    <property type="project" value="TreeGrafter"/>
</dbReference>
<name>A0A2S9K9P4_9BURK</name>
<dbReference type="InterPro" id="IPR042095">
    <property type="entry name" value="SUMF_sf"/>
</dbReference>
<dbReference type="SUPFAM" id="SSF56436">
    <property type="entry name" value="C-type lectin-like"/>
    <property type="match status" value="1"/>
</dbReference>
<dbReference type="PANTHER" id="PTHR23150">
    <property type="entry name" value="SULFATASE MODIFYING FACTOR 1, 2"/>
    <property type="match status" value="1"/>
</dbReference>
<feature type="domain" description="Sulfatase-modifying factor enzyme-like" evidence="1">
    <location>
        <begin position="57"/>
        <end position="348"/>
    </location>
</feature>
<organism evidence="2 3">
    <name type="scientific">Malikia granosa</name>
    <dbReference type="NCBI Taxonomy" id="263067"/>
    <lineage>
        <taxon>Bacteria</taxon>
        <taxon>Pseudomonadati</taxon>
        <taxon>Pseudomonadota</taxon>
        <taxon>Betaproteobacteria</taxon>
        <taxon>Burkholderiales</taxon>
        <taxon>Comamonadaceae</taxon>
        <taxon>Malikia</taxon>
    </lineage>
</organism>
<sequence>MGAAPDAPHTTGRPSVRNPATRATQLVLLALSLGLSACAGLVRPPAPPSQVNSLGMKFVLIPAGEFLMGSDESPQGLARDFPSYEPRRFLQLGDEQPVHRVRISKPFWLGQHEVTVGQFRAYLEASGHVPESVADGTGAYGYNPDYDPASTARGDAFEGRDPRYSWDQPGFAQSDQSPVLNVTWNDAVAMARWLSQQEGRTYRLPTEAEWEYACRAGSRTRYPQGDDPQSLVQVANVFDAAALPYWPRWQAYALAGSDGHAFSAPVGSLAANAFGLHDMLGNAWEWVADWHDEAYYASSPGVDPTGPEDGGVKVRRGGSWHSWALYARCAFRNWNTPQTRYTLVGMRLLLEAEDDDRRR</sequence>
<protein>
    <submittedName>
        <fullName evidence="2">DNA recombination protein RecF</fullName>
    </submittedName>
</protein>
<evidence type="ECO:0000259" key="1">
    <source>
        <dbReference type="Pfam" id="PF03781"/>
    </source>
</evidence>
<evidence type="ECO:0000313" key="2">
    <source>
        <dbReference type="EMBL" id="PRD67193.1"/>
    </source>
</evidence>
<dbReference type="InterPro" id="IPR016187">
    <property type="entry name" value="CTDL_fold"/>
</dbReference>
<dbReference type="InterPro" id="IPR051043">
    <property type="entry name" value="Sulfatase_Mod_Factor_Kinase"/>
</dbReference>
<dbReference type="EMBL" id="PVLQ01000001">
    <property type="protein sequence ID" value="PRD67193.1"/>
    <property type="molecule type" value="Genomic_DNA"/>
</dbReference>